<keyword evidence="1" id="KW-0175">Coiled coil</keyword>
<name>A0A1J0GKP8_9CLOT</name>
<dbReference type="KEGG" id="ceu:A7L45_18260"/>
<dbReference type="Proteomes" id="UP000182569">
    <property type="component" value="Chromosome"/>
</dbReference>
<accession>A0A1J0GKP8</accession>
<dbReference type="RefSeq" id="WP_071614163.1">
    <property type="nucleotide sequence ID" value="NZ_CP015756.1"/>
</dbReference>
<proteinExistence type="predicted"/>
<evidence type="ECO:0000256" key="1">
    <source>
        <dbReference type="SAM" id="Coils"/>
    </source>
</evidence>
<feature type="coiled-coil region" evidence="1">
    <location>
        <begin position="55"/>
        <end position="89"/>
    </location>
</feature>
<dbReference type="OrthoDB" id="9940983at2"/>
<evidence type="ECO:0000313" key="2">
    <source>
        <dbReference type="EMBL" id="APC41871.1"/>
    </source>
</evidence>
<protein>
    <submittedName>
        <fullName evidence="2">Uncharacterized protein</fullName>
    </submittedName>
</protein>
<organism evidence="2 3">
    <name type="scientific">Clostridium estertheticum subsp. estertheticum</name>
    <dbReference type="NCBI Taxonomy" id="1552"/>
    <lineage>
        <taxon>Bacteria</taxon>
        <taxon>Bacillati</taxon>
        <taxon>Bacillota</taxon>
        <taxon>Clostridia</taxon>
        <taxon>Eubacteriales</taxon>
        <taxon>Clostridiaceae</taxon>
        <taxon>Clostridium</taxon>
    </lineage>
</organism>
<evidence type="ECO:0000313" key="3">
    <source>
        <dbReference type="Proteomes" id="UP000182569"/>
    </source>
</evidence>
<reference evidence="3" key="1">
    <citation type="journal article" date="2016" name="Front. Microbiol.">
        <title>Complete Genome Sequence of Clostridium estertheticum DSM 8809, a Microbe Identified in Spoiled Vacuum Packed Beef.</title>
        <authorList>
            <person name="Yu Z."/>
            <person name="Gunn L."/>
            <person name="Brennan E."/>
            <person name="Reid R."/>
            <person name="Wall P.G."/>
            <person name="Gaora O.P."/>
            <person name="Hurley D."/>
            <person name="Bolton D."/>
            <person name="Fanning S."/>
        </authorList>
    </citation>
    <scope>NUCLEOTIDE SEQUENCE [LARGE SCALE GENOMIC DNA]</scope>
    <source>
        <strain evidence="3">DSM 8809</strain>
    </source>
</reference>
<sequence>MNKFIDLIISTLEYIRKNSKLYITSFFNKTYFLIDKNFTLNKIYKPILKEKTDTNKRLQGAINTVNSKNKEVEKAILNYKNQNTLLQEKISIIEDLITKRYD</sequence>
<dbReference type="AlphaFoldDB" id="A0A1J0GKP8"/>
<dbReference type="EMBL" id="CP015756">
    <property type="protein sequence ID" value="APC41871.1"/>
    <property type="molecule type" value="Genomic_DNA"/>
</dbReference>
<keyword evidence="3" id="KW-1185">Reference proteome</keyword>
<gene>
    <name evidence="2" type="ORF">A7L45_18260</name>
</gene>